<sequence length="126" mass="14223">MMKLVVLLVLIAMTTPAFSQSFQEVLQMFTNLGCKETKNIGAASRFFVRTCDKCLSFSVTLHKADLINCGTPSMYLEEFMQMFTDLGCKESEYIGSNSNNYMRMCDECLSFSMSLEIAEPIMCGIR</sequence>
<keyword evidence="1" id="KW-0732">Signal</keyword>
<name>A0A4Q8K4H5_9ARAC</name>
<evidence type="ECO:0000313" key="2">
    <source>
        <dbReference type="EMBL" id="SNX33830.1"/>
    </source>
</evidence>
<reference evidence="2" key="1">
    <citation type="submission" date="2017-05" db="EMBL/GenBank/DDBJ databases">
        <authorList>
            <person name="QRISCLOUD D."/>
        </authorList>
    </citation>
    <scope>NUCLEOTIDE SEQUENCE</scope>
</reference>
<proteinExistence type="predicted"/>
<evidence type="ECO:0000256" key="1">
    <source>
        <dbReference type="SAM" id="SignalP"/>
    </source>
</evidence>
<accession>A0A4Q8K4H5</accession>
<reference evidence="2" key="2">
    <citation type="submission" date="2019-05" db="EMBL/GenBank/DDBJ databases">
        <title>Unravelling the molecular evolution of spider venoms.</title>
        <authorList>
            <person name="Pineda S."/>
        </authorList>
    </citation>
    <scope>NUCLEOTIDE SEQUENCE</scope>
</reference>
<feature type="chain" id="PRO_5020806664" evidence="1">
    <location>
        <begin position="20"/>
        <end position="126"/>
    </location>
</feature>
<protein>
    <submittedName>
        <fullName evidence="2">U23-Nephitoxin-Nsp1f_2</fullName>
    </submittedName>
</protein>
<organism evidence="2">
    <name type="scientific">Nephila sp. SGP-2016</name>
    <dbReference type="NCBI Taxonomy" id="1905176"/>
    <lineage>
        <taxon>Eukaryota</taxon>
        <taxon>Metazoa</taxon>
        <taxon>Ecdysozoa</taxon>
        <taxon>Arthropoda</taxon>
        <taxon>Chelicerata</taxon>
        <taxon>Arachnida</taxon>
        <taxon>Araneae</taxon>
        <taxon>Araneomorphae</taxon>
        <taxon>Entelegynae</taxon>
        <taxon>Araneoidea</taxon>
        <taxon>Nephilidae</taxon>
        <taxon>Nephila</taxon>
    </lineage>
</organism>
<dbReference type="AlphaFoldDB" id="A0A4Q8K4H5"/>
<feature type="signal peptide" evidence="1">
    <location>
        <begin position="1"/>
        <end position="19"/>
    </location>
</feature>
<dbReference type="EMBL" id="HAHF01000106">
    <property type="protein sequence ID" value="SNX33830.1"/>
    <property type="molecule type" value="Transcribed_RNA"/>
</dbReference>